<accession>M4BVW4</accession>
<dbReference type="Proteomes" id="UP000011713">
    <property type="component" value="Unassembled WGS sequence"/>
</dbReference>
<dbReference type="EnsemblProtists" id="HpaT810658">
    <property type="protein sequence ID" value="HpaP810658"/>
    <property type="gene ID" value="HpaG810658"/>
</dbReference>
<dbReference type="HOGENOM" id="CLU_1942120_0_0_1"/>
<sequence length="130" mass="14728">MGHAITTKCLLCSLPSQWSAHIEPTVIFLMFHTRLNATGFRQHVADTPLVDPLHHAINDSASLCALYDVNKLCLSNQSVNASSKRSDNVHHVTIQPYPDQPLHRASQRQYNTSVYYSLDPYMQVHHCTMQ</sequence>
<protein>
    <submittedName>
        <fullName evidence="1">Uncharacterized protein</fullName>
    </submittedName>
</protein>
<dbReference type="EMBL" id="JH597987">
    <property type="status" value="NOT_ANNOTATED_CDS"/>
    <property type="molecule type" value="Genomic_DNA"/>
</dbReference>
<reference evidence="2" key="1">
    <citation type="journal article" date="2010" name="Science">
        <title>Signatures of adaptation to obligate biotrophy in the Hyaloperonospora arabidopsidis genome.</title>
        <authorList>
            <person name="Baxter L."/>
            <person name="Tripathy S."/>
            <person name="Ishaque N."/>
            <person name="Boot N."/>
            <person name="Cabral A."/>
            <person name="Kemen E."/>
            <person name="Thines M."/>
            <person name="Ah-Fong A."/>
            <person name="Anderson R."/>
            <person name="Badejoko W."/>
            <person name="Bittner-Eddy P."/>
            <person name="Boore J.L."/>
            <person name="Chibucos M.C."/>
            <person name="Coates M."/>
            <person name="Dehal P."/>
            <person name="Delehaunty K."/>
            <person name="Dong S."/>
            <person name="Downton P."/>
            <person name="Dumas B."/>
            <person name="Fabro G."/>
            <person name="Fronick C."/>
            <person name="Fuerstenberg S.I."/>
            <person name="Fulton L."/>
            <person name="Gaulin E."/>
            <person name="Govers F."/>
            <person name="Hughes L."/>
            <person name="Humphray S."/>
            <person name="Jiang R.H."/>
            <person name="Judelson H."/>
            <person name="Kamoun S."/>
            <person name="Kyung K."/>
            <person name="Meijer H."/>
            <person name="Minx P."/>
            <person name="Morris P."/>
            <person name="Nelson J."/>
            <person name="Phuntumart V."/>
            <person name="Qutob D."/>
            <person name="Rehmany A."/>
            <person name="Rougon-Cardoso A."/>
            <person name="Ryden P."/>
            <person name="Torto-Alalibo T."/>
            <person name="Studholme D."/>
            <person name="Wang Y."/>
            <person name="Win J."/>
            <person name="Wood J."/>
            <person name="Clifton S.W."/>
            <person name="Rogers J."/>
            <person name="Van den Ackerveken G."/>
            <person name="Jones J.D."/>
            <person name="McDowell J.M."/>
            <person name="Beynon J."/>
            <person name="Tyler B.M."/>
        </authorList>
    </citation>
    <scope>NUCLEOTIDE SEQUENCE [LARGE SCALE GENOMIC DNA]</scope>
    <source>
        <strain evidence="2">Emoy2</strain>
    </source>
</reference>
<organism evidence="1 2">
    <name type="scientific">Hyaloperonospora arabidopsidis (strain Emoy2)</name>
    <name type="common">Downy mildew agent</name>
    <name type="synonym">Peronospora arabidopsidis</name>
    <dbReference type="NCBI Taxonomy" id="559515"/>
    <lineage>
        <taxon>Eukaryota</taxon>
        <taxon>Sar</taxon>
        <taxon>Stramenopiles</taxon>
        <taxon>Oomycota</taxon>
        <taxon>Peronosporomycetes</taxon>
        <taxon>Peronosporales</taxon>
        <taxon>Peronosporaceae</taxon>
        <taxon>Hyaloperonospora</taxon>
    </lineage>
</organism>
<name>M4BVW4_HYAAE</name>
<dbReference type="VEuPathDB" id="FungiDB:HpaG810658"/>
<dbReference type="InParanoid" id="M4BVW4"/>
<evidence type="ECO:0000313" key="2">
    <source>
        <dbReference type="Proteomes" id="UP000011713"/>
    </source>
</evidence>
<keyword evidence="2" id="KW-1185">Reference proteome</keyword>
<reference evidence="1" key="2">
    <citation type="submission" date="2015-06" db="UniProtKB">
        <authorList>
            <consortium name="EnsemblProtists"/>
        </authorList>
    </citation>
    <scope>IDENTIFICATION</scope>
    <source>
        <strain evidence="1">Emoy2</strain>
    </source>
</reference>
<evidence type="ECO:0000313" key="1">
    <source>
        <dbReference type="EnsemblProtists" id="HpaP810658"/>
    </source>
</evidence>
<dbReference type="AlphaFoldDB" id="M4BVW4"/>
<proteinExistence type="predicted"/>